<feature type="transmembrane region" description="Helical" evidence="7">
    <location>
        <begin position="154"/>
        <end position="174"/>
    </location>
</feature>
<feature type="compositionally biased region" description="Basic and acidic residues" evidence="6">
    <location>
        <begin position="28"/>
        <end position="61"/>
    </location>
</feature>
<keyword evidence="4 7" id="KW-0472">Membrane</keyword>
<evidence type="ECO:0000313" key="11">
    <source>
        <dbReference type="Proteomes" id="UP000092124"/>
    </source>
</evidence>
<evidence type="ECO:0000259" key="9">
    <source>
        <dbReference type="Pfam" id="PF11933"/>
    </source>
</evidence>
<proteinExistence type="predicted"/>
<dbReference type="Gene3D" id="1.10.287.70">
    <property type="match status" value="1"/>
</dbReference>
<evidence type="ECO:0008006" key="12">
    <source>
        <dbReference type="Google" id="ProtNLM"/>
    </source>
</evidence>
<keyword evidence="3 7" id="KW-1133">Transmembrane helix</keyword>
<dbReference type="SUPFAM" id="SSF81324">
    <property type="entry name" value="Voltage-gated potassium channels"/>
    <property type="match status" value="1"/>
</dbReference>
<dbReference type="Proteomes" id="UP000092124">
    <property type="component" value="Unassembled WGS sequence"/>
</dbReference>
<feature type="transmembrane region" description="Helical" evidence="7">
    <location>
        <begin position="227"/>
        <end position="254"/>
    </location>
</feature>
<dbReference type="PANTHER" id="PTHR10037:SF23">
    <property type="entry name" value="SODIUM CHANNEL PROTEIN TYPE 8 SUBUNIT ALPHA"/>
    <property type="match status" value="1"/>
</dbReference>
<keyword evidence="2 7" id="KW-0812">Transmembrane</keyword>
<dbReference type="Pfam" id="PF00520">
    <property type="entry name" value="Ion_trans"/>
    <property type="match status" value="1"/>
</dbReference>
<dbReference type="GO" id="GO:0086010">
    <property type="term" value="P:membrane depolarization during action potential"/>
    <property type="evidence" value="ECO:0007669"/>
    <property type="project" value="TreeGrafter"/>
</dbReference>
<evidence type="ECO:0000256" key="4">
    <source>
        <dbReference type="ARBA" id="ARBA00023136"/>
    </source>
</evidence>
<accession>A0A1A6HS59</accession>
<feature type="coiled-coil region" evidence="5">
    <location>
        <begin position="251"/>
        <end position="289"/>
    </location>
</feature>
<evidence type="ECO:0000313" key="10">
    <source>
        <dbReference type="EMBL" id="OBS81096.1"/>
    </source>
</evidence>
<sequence>MAARLLAPPGPDSFKPFTPESLANIERRIAESKLKKPAKADGSHREDDEDSKPKPNSDLEAGKSLPFIYGDIPQGLVAVPLEDFDPYYLTQKGTEGFENYFGNPRYVTEFVDLGNVSALRTFRVLRALKTISVIPGLKTIVGALIQSVKKLSDVMILTVFCLSVFALIGLQLFMGNLRNKCVVWPINFNESYLENGTRGFDWEEYINNKSSFVVLALKTLRAAGKTYMIFFVLVIFVGSFYLVNLILAVVAMAYEEQNQATLEEAEQKEAEFKAMLEQLKKQQEEAQSLLSIPGSPFLSRHNSKSSIFSFRGPGRFRDPGSENEFADDEHSTVEESEGRRDSLFIPIRARERRSSYSGYSGYSQCSRSSRIFPSLRRSVKRNSTVDCNGVVSLIGPGSHIGRLLPEVKIDKAATDSAEAASGKELNLLSSGGGNN</sequence>
<dbReference type="Pfam" id="PF11933">
    <property type="entry name" value="Na_trans_cytopl"/>
    <property type="match status" value="1"/>
</dbReference>
<protein>
    <recommendedName>
        <fullName evidence="12">Ion transport domain-containing protein</fullName>
    </recommendedName>
</protein>
<evidence type="ECO:0000256" key="5">
    <source>
        <dbReference type="SAM" id="Coils"/>
    </source>
</evidence>
<evidence type="ECO:0000256" key="6">
    <source>
        <dbReference type="SAM" id="MobiDB-lite"/>
    </source>
</evidence>
<gene>
    <name evidence="10" type="ORF">A6R68_20731</name>
</gene>
<name>A0A1A6HS59_NEOLE</name>
<feature type="domain" description="Voltage-gated Na+ ion channel cytoplasmic" evidence="9">
    <location>
        <begin position="288"/>
        <end position="421"/>
    </location>
</feature>
<dbReference type="OrthoDB" id="2984333at2759"/>
<dbReference type="GO" id="GO:0005248">
    <property type="term" value="F:voltage-gated sodium channel activity"/>
    <property type="evidence" value="ECO:0007669"/>
    <property type="project" value="TreeGrafter"/>
</dbReference>
<feature type="region of interest" description="Disordered" evidence="6">
    <location>
        <begin position="28"/>
        <end position="62"/>
    </location>
</feature>
<feature type="region of interest" description="Disordered" evidence="6">
    <location>
        <begin position="1"/>
        <end position="20"/>
    </location>
</feature>
<organism evidence="10 11">
    <name type="scientific">Neotoma lepida</name>
    <name type="common">Desert woodrat</name>
    <dbReference type="NCBI Taxonomy" id="56216"/>
    <lineage>
        <taxon>Eukaryota</taxon>
        <taxon>Metazoa</taxon>
        <taxon>Chordata</taxon>
        <taxon>Craniata</taxon>
        <taxon>Vertebrata</taxon>
        <taxon>Euteleostomi</taxon>
        <taxon>Mammalia</taxon>
        <taxon>Eutheria</taxon>
        <taxon>Euarchontoglires</taxon>
        <taxon>Glires</taxon>
        <taxon>Rodentia</taxon>
        <taxon>Myomorpha</taxon>
        <taxon>Muroidea</taxon>
        <taxon>Cricetidae</taxon>
        <taxon>Neotominae</taxon>
        <taxon>Neotoma</taxon>
    </lineage>
</organism>
<dbReference type="STRING" id="56216.A0A1A6HS59"/>
<reference evidence="10 11" key="1">
    <citation type="submission" date="2016-06" db="EMBL/GenBank/DDBJ databases">
        <title>The Draft Genome Sequence and Annotation of the Desert Woodrat Neotoma lepida.</title>
        <authorList>
            <person name="Campbell M."/>
            <person name="Oakeson K.F."/>
            <person name="Yandell M."/>
            <person name="Halpert J.R."/>
            <person name="Dearing D."/>
        </authorList>
    </citation>
    <scope>NUCLEOTIDE SEQUENCE [LARGE SCALE GENOMIC DNA]</scope>
    <source>
        <strain evidence="10">417</strain>
        <tissue evidence="10">Liver</tissue>
    </source>
</reference>
<dbReference type="InterPro" id="IPR043203">
    <property type="entry name" value="VGCC_Ca_Na"/>
</dbReference>
<evidence type="ECO:0000256" key="7">
    <source>
        <dbReference type="SAM" id="Phobius"/>
    </source>
</evidence>
<evidence type="ECO:0000256" key="3">
    <source>
        <dbReference type="ARBA" id="ARBA00022989"/>
    </source>
</evidence>
<dbReference type="GO" id="GO:0001518">
    <property type="term" value="C:voltage-gated sodium channel complex"/>
    <property type="evidence" value="ECO:0007669"/>
    <property type="project" value="TreeGrafter"/>
</dbReference>
<dbReference type="PANTHER" id="PTHR10037">
    <property type="entry name" value="VOLTAGE-GATED CATION CHANNEL CALCIUM AND SODIUM"/>
    <property type="match status" value="1"/>
</dbReference>
<feature type="domain" description="Ion transport" evidence="8">
    <location>
        <begin position="112"/>
        <end position="260"/>
    </location>
</feature>
<keyword evidence="11" id="KW-1185">Reference proteome</keyword>
<evidence type="ECO:0000256" key="2">
    <source>
        <dbReference type="ARBA" id="ARBA00022692"/>
    </source>
</evidence>
<keyword evidence="5" id="KW-0175">Coiled coil</keyword>
<dbReference type="InterPro" id="IPR005821">
    <property type="entry name" value="Ion_trans_dom"/>
</dbReference>
<feature type="compositionally biased region" description="Basic and acidic residues" evidence="6">
    <location>
        <begin position="328"/>
        <end position="339"/>
    </location>
</feature>
<dbReference type="AlphaFoldDB" id="A0A1A6HS59"/>
<evidence type="ECO:0000256" key="1">
    <source>
        <dbReference type="ARBA" id="ARBA00004141"/>
    </source>
</evidence>
<comment type="subcellular location">
    <subcellularLocation>
        <location evidence="1">Membrane</location>
        <topology evidence="1">Multi-pass membrane protein</topology>
    </subcellularLocation>
</comment>
<feature type="region of interest" description="Disordered" evidence="6">
    <location>
        <begin position="316"/>
        <end position="339"/>
    </location>
</feature>
<dbReference type="GO" id="GO:0019228">
    <property type="term" value="P:neuronal action potential"/>
    <property type="evidence" value="ECO:0007669"/>
    <property type="project" value="TreeGrafter"/>
</dbReference>
<dbReference type="InterPro" id="IPR024583">
    <property type="entry name" value="Na_trans_cytopl"/>
</dbReference>
<evidence type="ECO:0000259" key="8">
    <source>
        <dbReference type="Pfam" id="PF00520"/>
    </source>
</evidence>
<comment type="caution">
    <text evidence="10">The sequence shown here is derived from an EMBL/GenBank/DDBJ whole genome shotgun (WGS) entry which is preliminary data.</text>
</comment>
<dbReference type="EMBL" id="LZPO01017293">
    <property type="protein sequence ID" value="OBS81096.1"/>
    <property type="molecule type" value="Genomic_DNA"/>
</dbReference>